<reference evidence="1 2" key="1">
    <citation type="submission" date="2017-06" db="EMBL/GenBank/DDBJ databases">
        <authorList>
            <person name="Kim H.J."/>
            <person name="Triplett B.A."/>
        </authorList>
    </citation>
    <scope>NUCLEOTIDE SEQUENCE [LARGE SCALE GENOMIC DNA]</scope>
    <source>
        <strain evidence="1 2">CGMCC 4.5593</strain>
    </source>
</reference>
<sequence>MGAAKVEVGDIVLARVAGTTYLHLVSAVNAAAGRVHAEGAGSTEPAPWSVNKGSLHIRKTLRRVPSFGC</sequence>
<name>A0A239GCY3_9ACTN</name>
<protein>
    <submittedName>
        <fullName evidence="1">Uncharacterized protein</fullName>
    </submittedName>
</protein>
<evidence type="ECO:0000313" key="2">
    <source>
        <dbReference type="Proteomes" id="UP000198362"/>
    </source>
</evidence>
<gene>
    <name evidence="1" type="ORF">SAMN05421812_101323</name>
</gene>
<dbReference type="AlphaFoldDB" id="A0A239GCY3"/>
<keyword evidence="2" id="KW-1185">Reference proteome</keyword>
<accession>A0A239GCY3</accession>
<dbReference type="Proteomes" id="UP000198362">
    <property type="component" value="Unassembled WGS sequence"/>
</dbReference>
<evidence type="ECO:0000313" key="1">
    <source>
        <dbReference type="EMBL" id="SNS66592.1"/>
    </source>
</evidence>
<organism evidence="1 2">
    <name type="scientific">Asanoa hainanensis</name>
    <dbReference type="NCBI Taxonomy" id="560556"/>
    <lineage>
        <taxon>Bacteria</taxon>
        <taxon>Bacillati</taxon>
        <taxon>Actinomycetota</taxon>
        <taxon>Actinomycetes</taxon>
        <taxon>Micromonosporales</taxon>
        <taxon>Micromonosporaceae</taxon>
        <taxon>Asanoa</taxon>
    </lineage>
</organism>
<dbReference type="EMBL" id="FZPH01000001">
    <property type="protein sequence ID" value="SNS66592.1"/>
    <property type="molecule type" value="Genomic_DNA"/>
</dbReference>
<proteinExistence type="predicted"/>